<dbReference type="PANTHER" id="PTHR24006:SF888">
    <property type="entry name" value="UBIQUITIN CARBOXYL-TERMINAL HYDROLASE 30"/>
    <property type="match status" value="1"/>
</dbReference>
<dbReference type="Pfam" id="PF00443">
    <property type="entry name" value="UCH"/>
    <property type="match status" value="1"/>
</dbReference>
<evidence type="ECO:0000256" key="8">
    <source>
        <dbReference type="SAM" id="MobiDB-lite"/>
    </source>
</evidence>
<keyword evidence="4 7" id="KW-0833">Ubl conjugation pathway</keyword>
<dbReference type="InterPro" id="IPR028889">
    <property type="entry name" value="USP"/>
</dbReference>
<evidence type="ECO:0000256" key="7">
    <source>
        <dbReference type="RuleBase" id="RU366025"/>
    </source>
</evidence>
<evidence type="ECO:0000256" key="4">
    <source>
        <dbReference type="ARBA" id="ARBA00022786"/>
    </source>
</evidence>
<accession>A0A061B8P2</accession>
<dbReference type="PROSITE" id="PS00972">
    <property type="entry name" value="USP_1"/>
    <property type="match status" value="1"/>
</dbReference>
<keyword evidence="3 7" id="KW-0645">Protease</keyword>
<dbReference type="EMBL" id="LK052907">
    <property type="protein sequence ID" value="CDR46292.1"/>
    <property type="molecule type" value="Genomic_DNA"/>
</dbReference>
<dbReference type="VEuPathDB" id="FungiDB:BON22_2011"/>
<evidence type="ECO:0000256" key="3">
    <source>
        <dbReference type="ARBA" id="ARBA00022670"/>
    </source>
</evidence>
<dbReference type="Gene3D" id="3.90.70.10">
    <property type="entry name" value="Cysteine proteinases"/>
    <property type="match status" value="1"/>
</dbReference>
<dbReference type="OrthoDB" id="2020758at2759"/>
<dbReference type="GO" id="GO:0016579">
    <property type="term" value="P:protein deubiquitination"/>
    <property type="evidence" value="ECO:0007669"/>
    <property type="project" value="InterPro"/>
</dbReference>
<gene>
    <name evidence="10" type="ORF">CYFA0S_22e02212g</name>
</gene>
<dbReference type="InterPro" id="IPR018200">
    <property type="entry name" value="USP_CS"/>
</dbReference>
<dbReference type="InterPro" id="IPR001394">
    <property type="entry name" value="Peptidase_C19_UCH"/>
</dbReference>
<sequence>MISTQLKKILFVLLTSAALPFILRKLIDLYDYYRSISYQLAKEDFITVLSRELSDWRTLVTTVVVAASTTYILLFHTGDIFERFKYTMSNYFSNNPLNGSQSRALLRRRQKSRSDEETLNKVMKRGGNIGGLVNDGNTCFMNSVMQSLASSNTLVSLLENEKMQDAAEAKELYFMKSLRTLIQKINAKHYNSGRDYKTNPMLKTMSKTPNKNFLLGYNQEDAQEFFQTILAELESDLKKMHKSDASDSEPSEPSTPSSTSSTTKNGPVYKNTLPEGTMFGSDDIGKLGDVYIPASQIDPNLEDANEKVFRYNLLTPVDGLSAERIGCLRCGEMGGIRYSVLSGMSLNLPATNYAALSLTDLLDEWIKPEIIEGVNCNRCALNHVIEVLEEKKNNASVTPTVAALYDKRIESIKAELKKPIIDDEAVKKMYTDNTMQKTSKSKQILMSRPPPLLAIHINRSVFDPQTFRVRKNGARVMFPLKLDLDPYVAEPSEINTDARLPLSKKSKPIEETHDGDDEYDDGEEMDVEPAEDDTTVETAAPASTSADLIVDSESETPSLVSEDDEKVEISDKVTSDPFADDAASQTDADVDLEKPQLIGNDHDSDIDESSSDDDEEDRRVGPIRLKDKTIPLSIEKQDISGPLVYQLRSVICHYGTHNYGHYIAFRKYRGVWWRTSDENVDIVDEDEVLSTPGTFMLFYELDSLSQSLATDEIETDPITTTVVSEEAQQDIQPEQQEQSDKEDDEEVNTLEQKDGEADVLPGYDEVAAEDAREQAMAVNLATL</sequence>
<reference evidence="10" key="1">
    <citation type="journal article" date="2014" name="Genome Announc.">
        <title>Genome sequence of the yeast Cyberlindnera fabianii (Hansenula fabianii).</title>
        <authorList>
            <person name="Freel K.C."/>
            <person name="Sarilar V."/>
            <person name="Neuveglise C."/>
            <person name="Devillers H."/>
            <person name="Friedrich A."/>
            <person name="Schacherer J."/>
        </authorList>
    </citation>
    <scope>NUCLEOTIDE SEQUENCE</scope>
    <source>
        <strain evidence="10">YJS4271</strain>
    </source>
</reference>
<feature type="region of interest" description="Disordered" evidence="8">
    <location>
        <begin position="499"/>
        <end position="622"/>
    </location>
</feature>
<feature type="compositionally biased region" description="Low complexity" evidence="8">
    <location>
        <begin position="722"/>
        <end position="736"/>
    </location>
</feature>
<dbReference type="AlphaFoldDB" id="A0A061B8P2"/>
<evidence type="ECO:0000259" key="9">
    <source>
        <dbReference type="PROSITE" id="PS50235"/>
    </source>
</evidence>
<feature type="compositionally biased region" description="Low complexity" evidence="8">
    <location>
        <begin position="251"/>
        <end position="263"/>
    </location>
</feature>
<dbReference type="GO" id="GO:0004843">
    <property type="term" value="F:cysteine-type deubiquitinase activity"/>
    <property type="evidence" value="ECO:0007669"/>
    <property type="project" value="UniProtKB-UniRule"/>
</dbReference>
<dbReference type="EC" id="3.4.19.12" evidence="7"/>
<keyword evidence="6 7" id="KW-0788">Thiol protease</keyword>
<organism evidence="10">
    <name type="scientific">Cyberlindnera fabianii</name>
    <name type="common">Yeast</name>
    <name type="synonym">Hansenula fabianii</name>
    <dbReference type="NCBI Taxonomy" id="36022"/>
    <lineage>
        <taxon>Eukaryota</taxon>
        <taxon>Fungi</taxon>
        <taxon>Dikarya</taxon>
        <taxon>Ascomycota</taxon>
        <taxon>Saccharomycotina</taxon>
        <taxon>Saccharomycetes</taxon>
        <taxon>Phaffomycetales</taxon>
        <taxon>Phaffomycetaceae</taxon>
        <taxon>Cyberlindnera</taxon>
    </lineage>
</organism>
<feature type="domain" description="USP" evidence="9">
    <location>
        <begin position="130"/>
        <end position="702"/>
    </location>
</feature>
<dbReference type="GO" id="GO:0006508">
    <property type="term" value="P:proteolysis"/>
    <property type="evidence" value="ECO:0007669"/>
    <property type="project" value="UniProtKB-KW"/>
</dbReference>
<proteinExistence type="inferred from homology"/>
<dbReference type="SUPFAM" id="SSF54001">
    <property type="entry name" value="Cysteine proteinases"/>
    <property type="match status" value="1"/>
</dbReference>
<dbReference type="GO" id="GO:0005829">
    <property type="term" value="C:cytosol"/>
    <property type="evidence" value="ECO:0007669"/>
    <property type="project" value="TreeGrafter"/>
</dbReference>
<evidence type="ECO:0000256" key="2">
    <source>
        <dbReference type="ARBA" id="ARBA00009085"/>
    </source>
</evidence>
<name>A0A061B8P2_CYBFA</name>
<feature type="compositionally biased region" description="Acidic residues" evidence="8">
    <location>
        <begin position="513"/>
        <end position="535"/>
    </location>
</feature>
<dbReference type="PROSITE" id="PS50235">
    <property type="entry name" value="USP_3"/>
    <property type="match status" value="1"/>
</dbReference>
<dbReference type="PhylomeDB" id="A0A061B8P2"/>
<dbReference type="PANTHER" id="PTHR24006">
    <property type="entry name" value="UBIQUITIN CARBOXYL-TERMINAL HYDROLASE"/>
    <property type="match status" value="1"/>
</dbReference>
<protein>
    <recommendedName>
        <fullName evidence="7">Ubiquitin carboxyl-terminal hydrolase</fullName>
        <ecNumber evidence="7">3.4.19.12</ecNumber>
    </recommendedName>
</protein>
<feature type="region of interest" description="Disordered" evidence="8">
    <location>
        <begin position="722"/>
        <end position="766"/>
    </location>
</feature>
<evidence type="ECO:0000256" key="1">
    <source>
        <dbReference type="ARBA" id="ARBA00000707"/>
    </source>
</evidence>
<dbReference type="GO" id="GO:0005634">
    <property type="term" value="C:nucleus"/>
    <property type="evidence" value="ECO:0007669"/>
    <property type="project" value="TreeGrafter"/>
</dbReference>
<dbReference type="InterPro" id="IPR038765">
    <property type="entry name" value="Papain-like_cys_pep_sf"/>
</dbReference>
<feature type="compositionally biased region" description="Acidic residues" evidence="8">
    <location>
        <begin position="604"/>
        <end position="616"/>
    </location>
</feature>
<comment type="similarity">
    <text evidence="2 7">Belongs to the peptidase C19 family.</text>
</comment>
<keyword evidence="5 7" id="KW-0378">Hydrolase</keyword>
<comment type="catalytic activity">
    <reaction evidence="1 7">
        <text>Thiol-dependent hydrolysis of ester, thioester, amide, peptide and isopeptide bonds formed by the C-terminal Gly of ubiquitin (a 76-residue protein attached to proteins as an intracellular targeting signal).</text>
        <dbReference type="EC" id="3.4.19.12"/>
    </reaction>
</comment>
<evidence type="ECO:0000256" key="5">
    <source>
        <dbReference type="ARBA" id="ARBA00022801"/>
    </source>
</evidence>
<evidence type="ECO:0000256" key="6">
    <source>
        <dbReference type="ARBA" id="ARBA00022807"/>
    </source>
</evidence>
<dbReference type="InterPro" id="IPR050164">
    <property type="entry name" value="Peptidase_C19"/>
</dbReference>
<evidence type="ECO:0000313" key="10">
    <source>
        <dbReference type="EMBL" id="CDR46292.1"/>
    </source>
</evidence>
<dbReference type="CDD" id="cd02662">
    <property type="entry name" value="Peptidase_C19F"/>
    <property type="match status" value="1"/>
</dbReference>
<dbReference type="PROSITE" id="PS00973">
    <property type="entry name" value="USP_2"/>
    <property type="match status" value="1"/>
</dbReference>
<feature type="region of interest" description="Disordered" evidence="8">
    <location>
        <begin position="240"/>
        <end position="272"/>
    </location>
</feature>